<evidence type="ECO:0000259" key="2">
    <source>
        <dbReference type="SMART" id="SM00867"/>
    </source>
</evidence>
<dbReference type="PANTHER" id="PTHR34406">
    <property type="entry name" value="PROTEIN YCEI"/>
    <property type="match status" value="1"/>
</dbReference>
<dbReference type="EMBL" id="BSNK01000002">
    <property type="protein sequence ID" value="GLQ24804.1"/>
    <property type="molecule type" value="Genomic_DNA"/>
</dbReference>
<dbReference type="InterPro" id="IPR036761">
    <property type="entry name" value="TTHA0802/YceI-like_sf"/>
</dbReference>
<evidence type="ECO:0000256" key="1">
    <source>
        <dbReference type="SAM" id="SignalP"/>
    </source>
</evidence>
<sequence length="225" mass="24219">MRHLIILAALPVLMACADAEPRVEADAVDPSTAVAGEVEKSEMADMGPGVDLTTLPAGAYSAEMGHAYIQFSYDHQGYSRPILRWSDFDATVNYDPETPENSTLNVVIPVASIDSNVDAFNTHLKSADFFDVATYPTITFASTNVEIHPGGHGIVTGNLTIKDVTRPISFEGTINKIGKSRSGTDMFGLSGTGKLKRSDFGVDLYAPLVGDDVDLVMEVEFQKDE</sequence>
<dbReference type="InterPro" id="IPR007372">
    <property type="entry name" value="Lipid/polyisoprenoid-bd_YceI"/>
</dbReference>
<accession>A0ABQ5VCQ8</accession>
<reference evidence="3" key="1">
    <citation type="journal article" date="2014" name="Int. J. Syst. Evol. Microbiol.">
        <title>Complete genome of a new Firmicutes species belonging to the dominant human colonic microbiota ('Ruminococcus bicirculans') reveals two chromosomes and a selective capacity to utilize plant glucans.</title>
        <authorList>
            <consortium name="NISC Comparative Sequencing Program"/>
            <person name="Wegmann U."/>
            <person name="Louis P."/>
            <person name="Goesmann A."/>
            <person name="Henrissat B."/>
            <person name="Duncan S.H."/>
            <person name="Flint H.J."/>
        </authorList>
    </citation>
    <scope>NUCLEOTIDE SEQUENCE</scope>
    <source>
        <strain evidence="3">NBRC 108219</strain>
    </source>
</reference>
<dbReference type="Pfam" id="PF04264">
    <property type="entry name" value="YceI"/>
    <property type="match status" value="1"/>
</dbReference>
<reference evidence="3" key="2">
    <citation type="submission" date="2023-01" db="EMBL/GenBank/DDBJ databases">
        <title>Draft genome sequence of Algimonas ampicilliniresistens strain NBRC 108219.</title>
        <authorList>
            <person name="Sun Q."/>
            <person name="Mori K."/>
        </authorList>
    </citation>
    <scope>NUCLEOTIDE SEQUENCE</scope>
    <source>
        <strain evidence="3">NBRC 108219</strain>
    </source>
</reference>
<dbReference type="PROSITE" id="PS51257">
    <property type="entry name" value="PROKAR_LIPOPROTEIN"/>
    <property type="match status" value="1"/>
</dbReference>
<evidence type="ECO:0000313" key="3">
    <source>
        <dbReference type="EMBL" id="GLQ24804.1"/>
    </source>
</evidence>
<protein>
    <submittedName>
        <fullName evidence="3">Polyisoprenoid-binding protein</fullName>
    </submittedName>
</protein>
<proteinExistence type="predicted"/>
<gene>
    <name evidence="3" type="ORF">GCM10007853_26780</name>
</gene>
<name>A0ABQ5VCQ8_9PROT</name>
<comment type="caution">
    <text evidence="3">The sequence shown here is derived from an EMBL/GenBank/DDBJ whole genome shotgun (WGS) entry which is preliminary data.</text>
</comment>
<feature type="chain" id="PRO_5046770316" evidence="1">
    <location>
        <begin position="20"/>
        <end position="225"/>
    </location>
</feature>
<feature type="domain" description="Lipid/polyisoprenoid-binding YceI-like" evidence="2">
    <location>
        <begin position="59"/>
        <end position="222"/>
    </location>
</feature>
<keyword evidence="4" id="KW-1185">Reference proteome</keyword>
<dbReference type="Proteomes" id="UP001161391">
    <property type="component" value="Unassembled WGS sequence"/>
</dbReference>
<dbReference type="SMART" id="SM00867">
    <property type="entry name" value="YceI"/>
    <property type="match status" value="1"/>
</dbReference>
<dbReference type="Gene3D" id="2.40.128.110">
    <property type="entry name" value="Lipid/polyisoprenoid-binding, YceI-like"/>
    <property type="match status" value="1"/>
</dbReference>
<feature type="signal peptide" evidence="1">
    <location>
        <begin position="1"/>
        <end position="19"/>
    </location>
</feature>
<dbReference type="PANTHER" id="PTHR34406:SF1">
    <property type="entry name" value="PROTEIN YCEI"/>
    <property type="match status" value="1"/>
</dbReference>
<dbReference type="RefSeq" id="WP_284391651.1">
    <property type="nucleotide sequence ID" value="NZ_BSNK01000002.1"/>
</dbReference>
<evidence type="ECO:0000313" key="4">
    <source>
        <dbReference type="Proteomes" id="UP001161391"/>
    </source>
</evidence>
<dbReference type="SUPFAM" id="SSF101874">
    <property type="entry name" value="YceI-like"/>
    <property type="match status" value="1"/>
</dbReference>
<organism evidence="3 4">
    <name type="scientific">Algimonas ampicilliniresistens</name>
    <dbReference type="NCBI Taxonomy" id="1298735"/>
    <lineage>
        <taxon>Bacteria</taxon>
        <taxon>Pseudomonadati</taxon>
        <taxon>Pseudomonadota</taxon>
        <taxon>Alphaproteobacteria</taxon>
        <taxon>Maricaulales</taxon>
        <taxon>Robiginitomaculaceae</taxon>
        <taxon>Algimonas</taxon>
    </lineage>
</organism>
<keyword evidence="1" id="KW-0732">Signal</keyword>